<feature type="compositionally biased region" description="Low complexity" evidence="1">
    <location>
        <begin position="832"/>
        <end position="847"/>
    </location>
</feature>
<dbReference type="InterPro" id="IPR015915">
    <property type="entry name" value="Kelch-typ_b-propeller"/>
</dbReference>
<feature type="compositionally biased region" description="Low complexity" evidence="1">
    <location>
        <begin position="75"/>
        <end position="89"/>
    </location>
</feature>
<evidence type="ECO:0000313" key="2">
    <source>
        <dbReference type="EMBL" id="EGW35437.1"/>
    </source>
</evidence>
<evidence type="ECO:0000313" key="3">
    <source>
        <dbReference type="Proteomes" id="UP000000709"/>
    </source>
</evidence>
<dbReference type="InParanoid" id="G3AH07"/>
<feature type="compositionally biased region" description="Low complexity" evidence="1">
    <location>
        <begin position="129"/>
        <end position="140"/>
    </location>
</feature>
<name>G3AH07_SPAPN</name>
<feature type="region of interest" description="Disordered" evidence="1">
    <location>
        <begin position="1"/>
        <end position="146"/>
    </location>
</feature>
<dbReference type="STRING" id="619300.G3AH07"/>
<feature type="compositionally biased region" description="Low complexity" evidence="1">
    <location>
        <begin position="694"/>
        <end position="716"/>
    </location>
</feature>
<feature type="region of interest" description="Disordered" evidence="1">
    <location>
        <begin position="571"/>
        <end position="658"/>
    </location>
</feature>
<dbReference type="OrthoDB" id="10251809at2759"/>
<feature type="region of interest" description="Disordered" evidence="1">
    <location>
        <begin position="796"/>
        <end position="847"/>
    </location>
</feature>
<keyword evidence="3" id="KW-1185">Reference proteome</keyword>
<organism evidence="3">
    <name type="scientific">Spathaspora passalidarum (strain NRRL Y-27907 / 11-Y1)</name>
    <dbReference type="NCBI Taxonomy" id="619300"/>
    <lineage>
        <taxon>Eukaryota</taxon>
        <taxon>Fungi</taxon>
        <taxon>Dikarya</taxon>
        <taxon>Ascomycota</taxon>
        <taxon>Saccharomycotina</taxon>
        <taxon>Pichiomycetes</taxon>
        <taxon>Debaryomycetaceae</taxon>
        <taxon>Spathaspora</taxon>
    </lineage>
</organism>
<feature type="compositionally biased region" description="Pro residues" evidence="1">
    <location>
        <begin position="586"/>
        <end position="596"/>
    </location>
</feature>
<feature type="compositionally biased region" description="Polar residues" evidence="1">
    <location>
        <begin position="503"/>
        <end position="523"/>
    </location>
</feature>
<feature type="region of interest" description="Disordered" evidence="1">
    <location>
        <begin position="220"/>
        <end position="239"/>
    </location>
</feature>
<feature type="compositionally biased region" description="Low complexity" evidence="1">
    <location>
        <begin position="571"/>
        <end position="583"/>
    </location>
</feature>
<dbReference type="OMA" id="RCCHHTA"/>
<reference evidence="2 3" key="1">
    <citation type="journal article" date="2011" name="Proc. Natl. Acad. Sci. U.S.A.">
        <title>Comparative genomics of xylose-fermenting fungi for enhanced biofuel production.</title>
        <authorList>
            <person name="Wohlbach D.J."/>
            <person name="Kuo A."/>
            <person name="Sato T.K."/>
            <person name="Potts K.M."/>
            <person name="Salamov A.A."/>
            <person name="LaButti K.M."/>
            <person name="Sun H."/>
            <person name="Clum A."/>
            <person name="Pangilinan J.L."/>
            <person name="Lindquist E.A."/>
            <person name="Lucas S."/>
            <person name="Lapidus A."/>
            <person name="Jin M."/>
            <person name="Gunawan C."/>
            <person name="Balan V."/>
            <person name="Dale B.E."/>
            <person name="Jeffries T.W."/>
            <person name="Zinkel R."/>
            <person name="Barry K.W."/>
            <person name="Grigoriev I.V."/>
            <person name="Gasch A.P."/>
        </authorList>
    </citation>
    <scope>NUCLEOTIDE SEQUENCE [LARGE SCALE GENOMIC DNA]</scope>
    <source>
        <strain evidence="3">NRRL Y-27907 / 11-Y1</strain>
    </source>
</reference>
<sequence length="1307" mass="144832">MADLSIYRSSSMALNTSSINAEKEELDEEFHRRDHPSPHSQMQPPSQPPSQPRKLRQSPQPRQHLQHLHTHSHPHSPLQQQQQYQSSQSDNVEYTPRSYDDNSSPISSSSDFNLAQVPTRSTFENQNMSRYSHSNSSHRSTPQPRYSEDYIKQKELEFLESDEQGWIHGYDIPYSIITFEPLQEDTTKKKLVRSYDQNMFAPKLVLDEIEHAAFSRKNSAGSQSLSTVHSHGPPTEDQLKDISQTTIGDVFYNEDYPGAFAGYLSIPRVTYNVPNGYRSSRHQKLCQDVPKLIYSTHLNHDNLTYVFGGLYVNKASNFKHLGLPLDVDLARVSVKFPYQLPPFVNTKLMTNPFMQSYPNFFMFNAQRGSVTCLDTAQMEEYPSGINAMTGTQVSKRHFFFYGGWSIVDRSVSYNPEMDRWLIHKDFVLNEDGYIVDTVTLKFTKVKLSGKENSFITLGRMGNGICANVYDGGEYMNSFPRAPSPPIFTATTVPYTAERAPGTRTGTAASSLASGVNNGVSHSKSPNRELSFATTSHTSVNLKFNNLKNEDAGSFTASNASKHSSLHRIVTTNSVESQSSSENSGKLPPPHIPPPVLPSQLQNNKHQPPSIGKLRINPNLPAVNNSPSATTGTPATTTSTTTATPSTTLLQTPSSSTTKMMGNVLAKSTRIFHRHRHTLSDGSPGGSGSSGTAGGTSSSNTNNQSPSQDSGSLSSSRSRIRSPHPLKYSYSQRHKEHRSKSPNPGTTNSRPGSRTVSPNLVATKAVPPGQLNTPTTTSSTINTVSTTSTAGFAGSVSNLINESSTPTPTTHTPSIKSENSSPTPNPVGVPVLPSQSQPNQSSSSPQIQYPFPSYILDGETYKSNRRVNISNNGRFDDLEEVASIVSEEDPSGIKKHHEGNENVLFNQASSIACVVVFVYGGFIMDNIGVDGIQHFRATSDLLKIELSTRGNDEKRGLGGFSFLPEALVSSVGTPKDGHFDISVEDGEWPEARGYFASVLIDHQDQSLEENCAFEVAIDPSCSLKPGLANQIPPNSSSSFQLPQIDTPAADEGNGASFQCGSVLNESEISQAEQYLSSKALLVQGGCDDSNNFFSDFWLFVFQTGKWERLNTYVYDYFNVPLDPNEDDDLNKYTPQTEVETPELKPAELRGCHHTAMYYKNEERDYLFFIGGLRQDYLRNFDKVPYKSDKFDVARFARFPLCTDNSIFIRVSVLNIQTQTWRFMKYHYDVKHTITEKYVNQIMNIPGLMHARLCNLGGMISMSEKNIIIGHGFALFSPEQKAMLEEMKKTIPFDEFLFGGHIMITFPGL</sequence>
<feature type="compositionally biased region" description="Polar residues" evidence="1">
    <location>
        <begin position="112"/>
        <end position="128"/>
    </location>
</feature>
<accession>G3AH07</accession>
<feature type="compositionally biased region" description="Low complexity" evidence="1">
    <location>
        <begin position="802"/>
        <end position="813"/>
    </location>
</feature>
<dbReference type="GeneID" id="18871217"/>
<feature type="region of interest" description="Disordered" evidence="1">
    <location>
        <begin position="498"/>
        <end position="527"/>
    </location>
</feature>
<feature type="compositionally biased region" description="Low complexity" evidence="1">
    <location>
        <begin position="625"/>
        <end position="657"/>
    </location>
</feature>
<protein>
    <submittedName>
        <fullName evidence="2">Uncharacterized protein</fullName>
    </submittedName>
</protein>
<feature type="region of interest" description="Disordered" evidence="1">
    <location>
        <begin position="676"/>
        <end position="782"/>
    </location>
</feature>
<evidence type="ECO:0000256" key="1">
    <source>
        <dbReference type="SAM" id="MobiDB-lite"/>
    </source>
</evidence>
<dbReference type="HOGENOM" id="CLU_282842_0_0_1"/>
<dbReference type="Proteomes" id="UP000000709">
    <property type="component" value="Unassembled WGS sequence"/>
</dbReference>
<feature type="compositionally biased region" description="Gly residues" evidence="1">
    <location>
        <begin position="682"/>
        <end position="693"/>
    </location>
</feature>
<feature type="compositionally biased region" description="Polar residues" evidence="1">
    <location>
        <begin position="220"/>
        <end position="229"/>
    </location>
</feature>
<dbReference type="InterPro" id="IPR011043">
    <property type="entry name" value="Gal_Oxase/kelch_b-propeller"/>
</dbReference>
<feature type="compositionally biased region" description="Low complexity" evidence="1">
    <location>
        <begin position="101"/>
        <end position="111"/>
    </location>
</feature>
<dbReference type="Gene3D" id="2.120.10.80">
    <property type="entry name" value="Kelch-type beta propeller"/>
    <property type="match status" value="1"/>
</dbReference>
<dbReference type="EMBL" id="GL996499">
    <property type="protein sequence ID" value="EGW35437.1"/>
    <property type="molecule type" value="Genomic_DNA"/>
</dbReference>
<proteinExistence type="predicted"/>
<dbReference type="eggNOG" id="ENOG502QV98">
    <property type="taxonomic scope" value="Eukaryota"/>
</dbReference>
<dbReference type="RefSeq" id="XP_007372849.1">
    <property type="nucleotide sequence ID" value="XM_007372787.1"/>
</dbReference>
<feature type="compositionally biased region" description="Polar residues" evidence="1">
    <location>
        <begin position="740"/>
        <end position="759"/>
    </location>
</feature>
<feature type="compositionally biased region" description="Low complexity" evidence="1">
    <location>
        <begin position="772"/>
        <end position="782"/>
    </location>
</feature>
<gene>
    <name evidence="2" type="ORF">SPAPADRAFT_48431</name>
</gene>
<dbReference type="KEGG" id="spaa:SPAPADRAFT_48431"/>
<dbReference type="SUPFAM" id="SSF50965">
    <property type="entry name" value="Galactose oxidase, central domain"/>
    <property type="match status" value="1"/>
</dbReference>
<feature type="compositionally biased region" description="Basic residues" evidence="1">
    <location>
        <begin position="64"/>
        <end position="74"/>
    </location>
</feature>
<feature type="compositionally biased region" description="Polar residues" evidence="1">
    <location>
        <begin position="7"/>
        <end position="20"/>
    </location>
</feature>